<feature type="region of interest" description="Disordered" evidence="2">
    <location>
        <begin position="21"/>
        <end position="70"/>
    </location>
</feature>
<reference evidence="3" key="1">
    <citation type="submission" date="2025-08" db="UniProtKB">
        <authorList>
            <consortium name="Ensembl"/>
        </authorList>
    </citation>
    <scope>IDENTIFICATION</scope>
</reference>
<dbReference type="GeneTree" id="ENSGT00390000000805"/>
<proteinExistence type="inferred from homology"/>
<comment type="similarity">
    <text evidence="1">Belongs to the CDV3 family.</text>
</comment>
<dbReference type="STRING" id="1676925.ENSPKIP00000018476"/>
<protein>
    <submittedName>
        <fullName evidence="3">Carnitine deficiency-associated gene expressed in ventricle 3</fullName>
    </submittedName>
</protein>
<dbReference type="Proteomes" id="UP000261540">
    <property type="component" value="Unplaced"/>
</dbReference>
<dbReference type="Ensembl" id="ENSPKIT00000042948.1">
    <property type="protein sequence ID" value="ENSPKIP00000018476.1"/>
    <property type="gene ID" value="ENSPKIG00000004026.1"/>
</dbReference>
<name>A0A3B3RL92_9TELE</name>
<feature type="region of interest" description="Disordered" evidence="2">
    <location>
        <begin position="143"/>
        <end position="168"/>
    </location>
</feature>
<evidence type="ECO:0000313" key="3">
    <source>
        <dbReference type="Ensembl" id="ENSPKIP00000018476.1"/>
    </source>
</evidence>
<sequence>MAEVAPTGAERSLDDFFAKRDKKKRKEKCKGRESVSAPGSVGLRKDKKEKEKATKNESQDAQVEKEDEKWKDFEPKAVDYSGLRVQALQLSDEKEEEAYEKDELGEDGQVHVYRGERISGPWNKSSAAPVVAAPVEEVEVVEQKPGGVYRPPGARQTGPKRGTVQGPPEIFNDAQFPSLLSTAKHTETHREIEKTFEVVKLMNQVGEDVGGVPLQQ</sequence>
<dbReference type="GO" id="GO:0005737">
    <property type="term" value="C:cytoplasm"/>
    <property type="evidence" value="ECO:0007669"/>
    <property type="project" value="TreeGrafter"/>
</dbReference>
<dbReference type="PANTHER" id="PTHR16284">
    <property type="entry name" value="PROTEIN CDV3 HOMOLOG"/>
    <property type="match status" value="1"/>
</dbReference>
<organism evidence="3 4">
    <name type="scientific">Paramormyrops kingsleyae</name>
    <dbReference type="NCBI Taxonomy" id="1676925"/>
    <lineage>
        <taxon>Eukaryota</taxon>
        <taxon>Metazoa</taxon>
        <taxon>Chordata</taxon>
        <taxon>Craniata</taxon>
        <taxon>Vertebrata</taxon>
        <taxon>Euteleostomi</taxon>
        <taxon>Actinopterygii</taxon>
        <taxon>Neopterygii</taxon>
        <taxon>Teleostei</taxon>
        <taxon>Osteoglossocephala</taxon>
        <taxon>Osteoglossomorpha</taxon>
        <taxon>Osteoglossiformes</taxon>
        <taxon>Mormyridae</taxon>
        <taxon>Paramormyrops</taxon>
    </lineage>
</organism>
<dbReference type="InterPro" id="IPR026806">
    <property type="entry name" value="CDV3"/>
</dbReference>
<accession>A0A3B3RL92</accession>
<evidence type="ECO:0000313" key="4">
    <source>
        <dbReference type="Proteomes" id="UP000261540"/>
    </source>
</evidence>
<dbReference type="AlphaFoldDB" id="A0A3B3RL92"/>
<evidence type="ECO:0000256" key="2">
    <source>
        <dbReference type="SAM" id="MobiDB-lite"/>
    </source>
</evidence>
<reference evidence="3" key="2">
    <citation type="submission" date="2025-09" db="UniProtKB">
        <authorList>
            <consortium name="Ensembl"/>
        </authorList>
    </citation>
    <scope>IDENTIFICATION</scope>
</reference>
<evidence type="ECO:0000256" key="1">
    <source>
        <dbReference type="ARBA" id="ARBA00006062"/>
    </source>
</evidence>
<keyword evidence="4" id="KW-1185">Reference proteome</keyword>
<dbReference type="PANTHER" id="PTHR16284:SF13">
    <property type="entry name" value="PROTEIN CDV3 HOMOLOG"/>
    <property type="match status" value="1"/>
</dbReference>
<dbReference type="Pfam" id="PF15359">
    <property type="entry name" value="CDV3"/>
    <property type="match status" value="1"/>
</dbReference>
<feature type="compositionally biased region" description="Basic and acidic residues" evidence="2">
    <location>
        <begin position="43"/>
        <end position="70"/>
    </location>
</feature>